<accession>A0A1I2EU88</accession>
<dbReference type="EMBL" id="FONX01000008">
    <property type="protein sequence ID" value="SFE95881.1"/>
    <property type="molecule type" value="Genomic_DNA"/>
</dbReference>
<dbReference type="PANTHER" id="PTHR35175">
    <property type="entry name" value="DUF1289 DOMAIN-CONTAINING PROTEIN"/>
    <property type="match status" value="1"/>
</dbReference>
<proteinExistence type="predicted"/>
<dbReference type="PANTHER" id="PTHR35175:SF2">
    <property type="entry name" value="DUF1289 DOMAIN-CONTAINING PROTEIN"/>
    <property type="match status" value="1"/>
</dbReference>
<dbReference type="STRING" id="1177982.SAMN04489711_10893"/>
<evidence type="ECO:0008006" key="3">
    <source>
        <dbReference type="Google" id="ProtNLM"/>
    </source>
</evidence>
<dbReference type="Pfam" id="PF06945">
    <property type="entry name" value="DUF1289"/>
    <property type="match status" value="1"/>
</dbReference>
<protein>
    <recommendedName>
        <fullName evidence="3">DUF1289 domain-containing protein</fullName>
    </recommendedName>
</protein>
<keyword evidence="2" id="KW-1185">Reference proteome</keyword>
<dbReference type="AlphaFoldDB" id="A0A1I2EU88"/>
<organism evidence="1 2">
    <name type="scientific">Paracidovorax wautersii</name>
    <dbReference type="NCBI Taxonomy" id="1177982"/>
    <lineage>
        <taxon>Bacteria</taxon>
        <taxon>Pseudomonadati</taxon>
        <taxon>Pseudomonadota</taxon>
        <taxon>Betaproteobacteria</taxon>
        <taxon>Burkholderiales</taxon>
        <taxon>Comamonadaceae</taxon>
        <taxon>Paracidovorax</taxon>
    </lineage>
</organism>
<evidence type="ECO:0000313" key="2">
    <source>
        <dbReference type="Proteomes" id="UP000199119"/>
    </source>
</evidence>
<reference evidence="2" key="1">
    <citation type="submission" date="2016-10" db="EMBL/GenBank/DDBJ databases">
        <authorList>
            <person name="Varghese N."/>
            <person name="Submissions S."/>
        </authorList>
    </citation>
    <scope>NUCLEOTIDE SEQUENCE [LARGE SCALE GENOMIC DNA]</scope>
    <source>
        <strain evidence="2">DSM 27981</strain>
    </source>
</reference>
<dbReference type="InterPro" id="IPR010710">
    <property type="entry name" value="DUF1289"/>
</dbReference>
<evidence type="ECO:0000313" key="1">
    <source>
        <dbReference type="EMBL" id="SFE95881.1"/>
    </source>
</evidence>
<gene>
    <name evidence="1" type="ORF">SAMN04489711_10893</name>
</gene>
<sequence>MESDGAVPSPCISLCRMAPEAGHCLGCFRTLDEIGAWSGAGPAQRRAIWAALLQRAGLPVPQALAAGPAASLPPR</sequence>
<dbReference type="Proteomes" id="UP000199119">
    <property type="component" value="Unassembled WGS sequence"/>
</dbReference>
<name>A0A1I2EU88_9BURK</name>